<sequence length="374" mass="41394">MTIVAPIKAQFDSARDYAASLAYGPLVQLARAACLTLFKRIAIGSLEITDTDDTVIQCGRPGKEGVEPHTSLRVQKDTFWVRLLLFADMLFIQNRNHLSNGSTITSTLSGSLSGLLRATNTLTTARLNIAAHYDISNAMFAAFLSPDMTYSCPIWLPRSNSAHQTESLEDAQNRKLQRFIDNAHLKPTDHVLEIGTGWGSFAIKAVQQTGCRVTSLTLSVEQKELAEERIEAAGLSSNITVLLCDYRALPVPSPRYDKIVSIEMLEAVGAEFLSTYFSCVDALLKEDGGVAVFQCITMPETRYDAYAKSDDFIRRYIFPGGHLPSISQLVAAINKGSGKKLIVEHVENIGPHYAKTLRLWKEKFMANFNEEIRP</sequence>
<organism evidence="1 2">
    <name type="scientific">Coniosporium uncinatum</name>
    <dbReference type="NCBI Taxonomy" id="93489"/>
    <lineage>
        <taxon>Eukaryota</taxon>
        <taxon>Fungi</taxon>
        <taxon>Dikarya</taxon>
        <taxon>Ascomycota</taxon>
        <taxon>Pezizomycotina</taxon>
        <taxon>Dothideomycetes</taxon>
        <taxon>Dothideomycetes incertae sedis</taxon>
        <taxon>Coniosporium</taxon>
    </lineage>
</organism>
<dbReference type="EMBL" id="JAWDJW010002152">
    <property type="protein sequence ID" value="KAK3078154.1"/>
    <property type="molecule type" value="Genomic_DNA"/>
</dbReference>
<evidence type="ECO:0000313" key="1">
    <source>
        <dbReference type="EMBL" id="KAK3078154.1"/>
    </source>
</evidence>
<protein>
    <submittedName>
        <fullName evidence="1">Uncharacterized protein</fullName>
    </submittedName>
</protein>
<name>A0ACC3DNE4_9PEZI</name>
<proteinExistence type="predicted"/>
<keyword evidence="2" id="KW-1185">Reference proteome</keyword>
<feature type="non-terminal residue" evidence="1">
    <location>
        <position position="374"/>
    </location>
</feature>
<gene>
    <name evidence="1" type="ORF">LTS18_008310</name>
</gene>
<comment type="caution">
    <text evidence="1">The sequence shown here is derived from an EMBL/GenBank/DDBJ whole genome shotgun (WGS) entry which is preliminary data.</text>
</comment>
<dbReference type="Proteomes" id="UP001186974">
    <property type="component" value="Unassembled WGS sequence"/>
</dbReference>
<accession>A0ACC3DNE4</accession>
<reference evidence="1" key="1">
    <citation type="submission" date="2024-09" db="EMBL/GenBank/DDBJ databases">
        <title>Black Yeasts Isolated from many extreme environments.</title>
        <authorList>
            <person name="Coleine C."/>
            <person name="Stajich J.E."/>
            <person name="Selbmann L."/>
        </authorList>
    </citation>
    <scope>NUCLEOTIDE SEQUENCE</scope>
    <source>
        <strain evidence="1">CCFEE 5737</strain>
    </source>
</reference>
<evidence type="ECO:0000313" key="2">
    <source>
        <dbReference type="Proteomes" id="UP001186974"/>
    </source>
</evidence>